<dbReference type="Proteomes" id="UP000069850">
    <property type="component" value="Chromosome 1"/>
</dbReference>
<sequence>MSQVSDAPFFSKPYESGALTN</sequence>
<accession>A0A0X3BNZ8</accession>
<dbReference type="KEGG" id="mema:MMAB1_2528"/>
<feature type="region of interest" description="Disordered" evidence="1">
    <location>
        <begin position="1"/>
        <end position="21"/>
    </location>
</feature>
<evidence type="ECO:0000313" key="3">
    <source>
        <dbReference type="Proteomes" id="UP000069850"/>
    </source>
</evidence>
<evidence type="ECO:0000256" key="1">
    <source>
        <dbReference type="SAM" id="MobiDB-lite"/>
    </source>
</evidence>
<dbReference type="AlphaFoldDB" id="A0A0X3BNZ8"/>
<dbReference type="EMBL" id="LT158599">
    <property type="protein sequence ID" value="CVK33741.1"/>
    <property type="molecule type" value="Genomic_DNA"/>
</dbReference>
<gene>
    <name evidence="2" type="ORF">MMAB1_2528</name>
</gene>
<organism evidence="2 3">
    <name type="scientific">Methanoculleus bourgensis</name>
    <dbReference type="NCBI Taxonomy" id="83986"/>
    <lineage>
        <taxon>Archaea</taxon>
        <taxon>Methanobacteriati</taxon>
        <taxon>Methanobacteriota</taxon>
        <taxon>Stenosarchaea group</taxon>
        <taxon>Methanomicrobia</taxon>
        <taxon>Methanomicrobiales</taxon>
        <taxon>Methanomicrobiaceae</taxon>
        <taxon>Methanoculleus</taxon>
    </lineage>
</organism>
<reference evidence="2 3" key="1">
    <citation type="submission" date="2016-01" db="EMBL/GenBank/DDBJ databases">
        <authorList>
            <person name="Manzoor S."/>
        </authorList>
    </citation>
    <scope>NUCLEOTIDE SEQUENCE [LARGE SCALE GENOMIC DNA]</scope>
    <source>
        <strain evidence="2">Methanoculleus sp MAB1</strain>
    </source>
</reference>
<evidence type="ECO:0000313" key="2">
    <source>
        <dbReference type="EMBL" id="CVK33741.1"/>
    </source>
</evidence>
<protein>
    <submittedName>
        <fullName evidence="2">Uncharacterized protein</fullName>
    </submittedName>
</protein>
<name>A0A0X3BNZ8_9EURY</name>
<proteinExistence type="predicted"/>